<evidence type="ECO:0000313" key="2">
    <source>
        <dbReference type="Proteomes" id="UP001066276"/>
    </source>
</evidence>
<dbReference type="Proteomes" id="UP001066276">
    <property type="component" value="Chromosome 11"/>
</dbReference>
<keyword evidence="2" id="KW-1185">Reference proteome</keyword>
<protein>
    <submittedName>
        <fullName evidence="1">Uncharacterized protein</fullName>
    </submittedName>
</protein>
<reference evidence="1" key="1">
    <citation type="journal article" date="2022" name="bioRxiv">
        <title>Sequencing and chromosome-scale assembly of the giantPleurodeles waltlgenome.</title>
        <authorList>
            <person name="Brown T."/>
            <person name="Elewa A."/>
            <person name="Iarovenko S."/>
            <person name="Subramanian E."/>
            <person name="Araus A.J."/>
            <person name="Petzold A."/>
            <person name="Susuki M."/>
            <person name="Suzuki K.-i.T."/>
            <person name="Hayashi T."/>
            <person name="Toyoda A."/>
            <person name="Oliveira C."/>
            <person name="Osipova E."/>
            <person name="Leigh N.D."/>
            <person name="Simon A."/>
            <person name="Yun M.H."/>
        </authorList>
    </citation>
    <scope>NUCLEOTIDE SEQUENCE</scope>
    <source>
        <strain evidence="1">20211129_DDA</strain>
        <tissue evidence="1">Liver</tissue>
    </source>
</reference>
<organism evidence="1 2">
    <name type="scientific">Pleurodeles waltl</name>
    <name type="common">Iberian ribbed newt</name>
    <dbReference type="NCBI Taxonomy" id="8319"/>
    <lineage>
        <taxon>Eukaryota</taxon>
        <taxon>Metazoa</taxon>
        <taxon>Chordata</taxon>
        <taxon>Craniata</taxon>
        <taxon>Vertebrata</taxon>
        <taxon>Euteleostomi</taxon>
        <taxon>Amphibia</taxon>
        <taxon>Batrachia</taxon>
        <taxon>Caudata</taxon>
        <taxon>Salamandroidea</taxon>
        <taxon>Salamandridae</taxon>
        <taxon>Pleurodelinae</taxon>
        <taxon>Pleurodeles</taxon>
    </lineage>
</organism>
<gene>
    <name evidence="1" type="ORF">NDU88_006310</name>
</gene>
<proteinExistence type="predicted"/>
<dbReference type="AlphaFoldDB" id="A0AAV7LRM9"/>
<sequence length="79" mass="9526">MRLFRSVRAQTRLETLRKNAREHWSARKSALWWTRQVSKYRSRSGWKKPTARVVAKQLAQYTRARDLTESYQEINTNSK</sequence>
<accession>A0AAV7LRM9</accession>
<comment type="caution">
    <text evidence="1">The sequence shown here is derived from an EMBL/GenBank/DDBJ whole genome shotgun (WGS) entry which is preliminary data.</text>
</comment>
<name>A0AAV7LRM9_PLEWA</name>
<dbReference type="EMBL" id="JANPWB010000015">
    <property type="protein sequence ID" value="KAJ1093205.1"/>
    <property type="molecule type" value="Genomic_DNA"/>
</dbReference>
<evidence type="ECO:0000313" key="1">
    <source>
        <dbReference type="EMBL" id="KAJ1093205.1"/>
    </source>
</evidence>